<dbReference type="InterPro" id="IPR035976">
    <property type="entry name" value="Sushi/SCR/CCP_sf"/>
</dbReference>
<dbReference type="Pfam" id="PF02494">
    <property type="entry name" value="HYR"/>
    <property type="match status" value="2"/>
</dbReference>
<comment type="caution">
    <text evidence="3">Lacks conserved residue(s) required for the propagation of feature annotation.</text>
</comment>
<dbReference type="PROSITE" id="PS50923">
    <property type="entry name" value="SUSHI"/>
    <property type="match status" value="3"/>
</dbReference>
<evidence type="ECO:0000259" key="4">
    <source>
        <dbReference type="PROSITE" id="PS50825"/>
    </source>
</evidence>
<dbReference type="SUPFAM" id="SSF57535">
    <property type="entry name" value="Complement control module/SCR domain"/>
    <property type="match status" value="3"/>
</dbReference>
<keyword evidence="2 3" id="KW-1015">Disulfide bond</keyword>
<accession>A0ABN8P6K8</accession>
<evidence type="ECO:0000313" key="7">
    <source>
        <dbReference type="Proteomes" id="UP001159405"/>
    </source>
</evidence>
<evidence type="ECO:0008006" key="8">
    <source>
        <dbReference type="Google" id="ProtNLM"/>
    </source>
</evidence>
<dbReference type="Pfam" id="PF00084">
    <property type="entry name" value="Sushi"/>
    <property type="match status" value="3"/>
</dbReference>
<evidence type="ECO:0000259" key="5">
    <source>
        <dbReference type="PROSITE" id="PS50923"/>
    </source>
</evidence>
<comment type="caution">
    <text evidence="6">The sequence shown here is derived from an EMBL/GenBank/DDBJ whole genome shotgun (WGS) entry which is preliminary data.</text>
</comment>
<feature type="domain" description="Sushi" evidence="5">
    <location>
        <begin position="1"/>
        <end position="64"/>
    </location>
</feature>
<feature type="domain" description="Sushi" evidence="5">
    <location>
        <begin position="65"/>
        <end position="126"/>
    </location>
</feature>
<dbReference type="InterPro" id="IPR043555">
    <property type="entry name" value="SRPX-like"/>
</dbReference>
<feature type="domain" description="HYR" evidence="4">
    <location>
        <begin position="194"/>
        <end position="279"/>
    </location>
</feature>
<dbReference type="PANTHER" id="PTHR46343">
    <property type="entry name" value="HYR DOMAIN-CONTAINING PROTEIN"/>
    <property type="match status" value="1"/>
</dbReference>
<reference evidence="6 7" key="1">
    <citation type="submission" date="2022-05" db="EMBL/GenBank/DDBJ databases">
        <authorList>
            <consortium name="Genoscope - CEA"/>
            <person name="William W."/>
        </authorList>
    </citation>
    <scope>NUCLEOTIDE SEQUENCE [LARGE SCALE GENOMIC DNA]</scope>
</reference>
<feature type="non-terminal residue" evidence="6">
    <location>
        <position position="1"/>
    </location>
</feature>
<gene>
    <name evidence="6" type="ORF">PLOB_00038045</name>
</gene>
<keyword evidence="7" id="KW-1185">Reference proteome</keyword>
<dbReference type="CDD" id="cd00033">
    <property type="entry name" value="CCP"/>
    <property type="match status" value="3"/>
</dbReference>
<dbReference type="SMART" id="SM00032">
    <property type="entry name" value="CCP"/>
    <property type="match status" value="3"/>
</dbReference>
<feature type="domain" description="Sushi" evidence="5">
    <location>
        <begin position="127"/>
        <end position="195"/>
    </location>
</feature>
<keyword evidence="3" id="KW-0768">Sushi</keyword>
<proteinExistence type="predicted"/>
<dbReference type="PANTHER" id="PTHR46343:SF2">
    <property type="entry name" value="SUSHI_VON WILLEBRAND FACTOR TYPE A_EGF_PENTRAXIN DOMAIN-CONTAINING 1"/>
    <property type="match status" value="1"/>
</dbReference>
<evidence type="ECO:0000313" key="6">
    <source>
        <dbReference type="EMBL" id="CAH3135728.1"/>
    </source>
</evidence>
<feature type="domain" description="HYR" evidence="4">
    <location>
        <begin position="280"/>
        <end position="363"/>
    </location>
</feature>
<sequence>RSCLPLLPPSNGAFVGVCNSKYNSVCRIQCNEGYEVSGSAERKCIVVTGPNVMVWSGPPSQCQVIRCPLLFVLDADPPNGICSNPELSYHSHCSFKCSHGYQLKGSEVRVCQLDKTWSGASTTCEETRCPKLPTVRYATVTPPLCVTQPMRFHSSCRFDCPDGYVMEVTGHVLRSRVLTCYLNGKWDGDVSPCHDRQPPTLTCPQALLTAETTKGKATGKVSWKIHVTDNSVIVNPNAKINVTSSHQPSQELPLGVTEVFVTASDCAGNVASCRFPVDIRDTEPPTFSQCPGDIVREEKNIHARVSWAEPVFSDNSGQVVSAVSNIQSGTSLPVPGVYYVVYTASDESDNKNENCTFKITLKRKRCTPFTPPRNGALVCATKDDNTPCAVMCRTGTDFESNPPFLYYCSSGVWESFSFFHPFKRGTPGPNCAVDVNSQMKNFPYFYFDGDAPNVQDTIKNNFYQLLMSPYLPPFCKTSPHLCLKNDMSVSLGVKGKC</sequence>
<evidence type="ECO:0000256" key="1">
    <source>
        <dbReference type="ARBA" id="ARBA00022737"/>
    </source>
</evidence>
<dbReference type="Proteomes" id="UP001159405">
    <property type="component" value="Unassembled WGS sequence"/>
</dbReference>
<dbReference type="Gene3D" id="2.10.70.10">
    <property type="entry name" value="Complement Module, domain 1"/>
    <property type="match status" value="3"/>
</dbReference>
<dbReference type="EMBL" id="CALNXK010000056">
    <property type="protein sequence ID" value="CAH3135728.1"/>
    <property type="molecule type" value="Genomic_DNA"/>
</dbReference>
<protein>
    <recommendedName>
        <fullName evidence="8">Sushi, von Willebrand factor type A, EGF and pentraxin domain containing 1</fullName>
    </recommendedName>
</protein>
<evidence type="ECO:0000256" key="3">
    <source>
        <dbReference type="PROSITE-ProRule" id="PRU00302"/>
    </source>
</evidence>
<feature type="disulfide bond" evidence="3">
    <location>
        <begin position="97"/>
        <end position="124"/>
    </location>
</feature>
<organism evidence="6 7">
    <name type="scientific">Porites lobata</name>
    <dbReference type="NCBI Taxonomy" id="104759"/>
    <lineage>
        <taxon>Eukaryota</taxon>
        <taxon>Metazoa</taxon>
        <taxon>Cnidaria</taxon>
        <taxon>Anthozoa</taxon>
        <taxon>Hexacorallia</taxon>
        <taxon>Scleractinia</taxon>
        <taxon>Fungiina</taxon>
        <taxon>Poritidae</taxon>
        <taxon>Porites</taxon>
    </lineage>
</organism>
<dbReference type="InterPro" id="IPR003410">
    <property type="entry name" value="HYR_dom"/>
</dbReference>
<dbReference type="PROSITE" id="PS50825">
    <property type="entry name" value="HYR"/>
    <property type="match status" value="2"/>
</dbReference>
<dbReference type="InterPro" id="IPR000436">
    <property type="entry name" value="Sushi_SCR_CCP_dom"/>
</dbReference>
<keyword evidence="1" id="KW-0677">Repeat</keyword>
<name>A0ABN8P6K8_9CNID</name>
<evidence type="ECO:0000256" key="2">
    <source>
        <dbReference type="ARBA" id="ARBA00023157"/>
    </source>
</evidence>